<comment type="function">
    <text evidence="7">Located on the platform of the 30S subunit, it bridges several disparate RNA helices of the 16S rRNA. Forms part of the Shine-Dalgarno cleft in the 70S ribosome.</text>
</comment>
<dbReference type="InterPro" id="IPR019981">
    <property type="entry name" value="Ribosomal_uS11_bac-type"/>
</dbReference>
<keyword evidence="4 7" id="KW-0689">Ribosomal protein</keyword>
<dbReference type="HAMAP" id="MF_01310">
    <property type="entry name" value="Ribosomal_uS11"/>
    <property type="match status" value="1"/>
</dbReference>
<reference evidence="10 11" key="1">
    <citation type="journal article" date="2016" name="Nat. Commun.">
        <title>Thousands of microbial genomes shed light on interconnected biogeochemical processes in an aquifer system.</title>
        <authorList>
            <person name="Anantharaman K."/>
            <person name="Brown C.T."/>
            <person name="Hug L.A."/>
            <person name="Sharon I."/>
            <person name="Castelle C.J."/>
            <person name="Probst A.J."/>
            <person name="Thomas B.C."/>
            <person name="Singh A."/>
            <person name="Wilkins M.J."/>
            <person name="Karaoz U."/>
            <person name="Brodie E.L."/>
            <person name="Williams K.H."/>
            <person name="Hubbard S.S."/>
            <person name="Banfield J.F."/>
        </authorList>
    </citation>
    <scope>NUCLEOTIDE SEQUENCE [LARGE SCALE GENOMIC DNA]</scope>
</reference>
<feature type="compositionally biased region" description="Basic and acidic residues" evidence="9">
    <location>
        <begin position="1"/>
        <end position="12"/>
    </location>
</feature>
<dbReference type="InterPro" id="IPR036967">
    <property type="entry name" value="Ribosomal_uS11_sf"/>
</dbReference>
<dbReference type="Proteomes" id="UP000177528">
    <property type="component" value="Unassembled WGS sequence"/>
</dbReference>
<evidence type="ECO:0000313" key="11">
    <source>
        <dbReference type="Proteomes" id="UP000177528"/>
    </source>
</evidence>
<keyword evidence="2 7" id="KW-0699">rRNA-binding</keyword>
<name>A0A1G1X2A2_9BACT</name>
<evidence type="ECO:0000256" key="3">
    <source>
        <dbReference type="ARBA" id="ARBA00022884"/>
    </source>
</evidence>
<dbReference type="GO" id="GO:0006412">
    <property type="term" value="P:translation"/>
    <property type="evidence" value="ECO:0007669"/>
    <property type="project" value="UniProtKB-UniRule"/>
</dbReference>
<feature type="region of interest" description="Disordered" evidence="9">
    <location>
        <begin position="1"/>
        <end position="22"/>
    </location>
</feature>
<organism evidence="10 11">
    <name type="scientific">Candidatus Andersenbacteria bacterium RIFCSPHIGHO2_12_FULL_45_11</name>
    <dbReference type="NCBI Taxonomy" id="1797281"/>
    <lineage>
        <taxon>Bacteria</taxon>
        <taxon>Candidatus Anderseniibacteriota</taxon>
    </lineage>
</organism>
<comment type="caution">
    <text evidence="10">The sequence shown here is derived from an EMBL/GenBank/DDBJ whole genome shotgun (WGS) entry which is preliminary data.</text>
</comment>
<dbReference type="SUPFAM" id="SSF53137">
    <property type="entry name" value="Translational machinery components"/>
    <property type="match status" value="1"/>
</dbReference>
<dbReference type="Pfam" id="PF00411">
    <property type="entry name" value="Ribosomal_S11"/>
    <property type="match status" value="1"/>
</dbReference>
<comment type="subunit">
    <text evidence="7">Part of the 30S ribosomal subunit. Interacts with proteins S7 and S18. Binds to IF-3.</text>
</comment>
<dbReference type="AlphaFoldDB" id="A0A1G1X2A2"/>
<protein>
    <recommendedName>
        <fullName evidence="6 7">Small ribosomal subunit protein uS11</fullName>
    </recommendedName>
</protein>
<evidence type="ECO:0000256" key="2">
    <source>
        <dbReference type="ARBA" id="ARBA00022730"/>
    </source>
</evidence>
<dbReference type="GO" id="GO:1990904">
    <property type="term" value="C:ribonucleoprotein complex"/>
    <property type="evidence" value="ECO:0007669"/>
    <property type="project" value="UniProtKB-KW"/>
</dbReference>
<keyword evidence="3 7" id="KW-0694">RNA-binding</keyword>
<evidence type="ECO:0000256" key="4">
    <source>
        <dbReference type="ARBA" id="ARBA00022980"/>
    </source>
</evidence>
<keyword evidence="5 7" id="KW-0687">Ribonucleoprotein</keyword>
<feature type="compositionally biased region" description="Basic residues" evidence="9">
    <location>
        <begin position="13"/>
        <end position="22"/>
    </location>
</feature>
<dbReference type="PANTHER" id="PTHR11759">
    <property type="entry name" value="40S RIBOSOMAL PROTEIN S14/30S RIBOSOMAL PROTEIN S11"/>
    <property type="match status" value="1"/>
</dbReference>
<accession>A0A1G1X2A2</accession>
<dbReference type="GO" id="GO:0019843">
    <property type="term" value="F:rRNA binding"/>
    <property type="evidence" value="ECO:0007669"/>
    <property type="project" value="UniProtKB-UniRule"/>
</dbReference>
<dbReference type="EMBL" id="MHHR01000020">
    <property type="protein sequence ID" value="OGY34145.1"/>
    <property type="molecule type" value="Genomic_DNA"/>
</dbReference>
<dbReference type="NCBIfam" id="NF003698">
    <property type="entry name" value="PRK05309.1"/>
    <property type="match status" value="1"/>
</dbReference>
<evidence type="ECO:0000256" key="7">
    <source>
        <dbReference type="HAMAP-Rule" id="MF_01310"/>
    </source>
</evidence>
<evidence type="ECO:0000256" key="1">
    <source>
        <dbReference type="ARBA" id="ARBA00006194"/>
    </source>
</evidence>
<comment type="similarity">
    <text evidence="1 7 8">Belongs to the universal ribosomal protein uS11 family.</text>
</comment>
<dbReference type="Gene3D" id="3.30.420.80">
    <property type="entry name" value="Ribosomal protein S11"/>
    <property type="match status" value="1"/>
</dbReference>
<dbReference type="GO" id="GO:0003735">
    <property type="term" value="F:structural constituent of ribosome"/>
    <property type="evidence" value="ECO:0007669"/>
    <property type="project" value="InterPro"/>
</dbReference>
<dbReference type="InterPro" id="IPR001971">
    <property type="entry name" value="Ribosomal_uS11"/>
</dbReference>
<evidence type="ECO:0000256" key="6">
    <source>
        <dbReference type="ARBA" id="ARBA00035160"/>
    </source>
</evidence>
<dbReference type="PROSITE" id="PS00054">
    <property type="entry name" value="RIBOSOMAL_S11"/>
    <property type="match status" value="1"/>
</dbReference>
<dbReference type="GO" id="GO:0005840">
    <property type="term" value="C:ribosome"/>
    <property type="evidence" value="ECO:0007669"/>
    <property type="project" value="UniProtKB-KW"/>
</dbReference>
<dbReference type="NCBIfam" id="TIGR03632">
    <property type="entry name" value="uS11_bact"/>
    <property type="match status" value="1"/>
</dbReference>
<dbReference type="InterPro" id="IPR018102">
    <property type="entry name" value="Ribosomal_uS11_CS"/>
</dbReference>
<evidence type="ECO:0000256" key="5">
    <source>
        <dbReference type="ARBA" id="ARBA00023274"/>
    </source>
</evidence>
<evidence type="ECO:0000313" key="10">
    <source>
        <dbReference type="EMBL" id="OGY34145.1"/>
    </source>
</evidence>
<dbReference type="PIRSF" id="PIRSF002131">
    <property type="entry name" value="Ribosomal_S11"/>
    <property type="match status" value="1"/>
</dbReference>
<proteinExistence type="inferred from homology"/>
<evidence type="ECO:0000256" key="9">
    <source>
        <dbReference type="SAM" id="MobiDB-lite"/>
    </source>
</evidence>
<gene>
    <name evidence="7" type="primary">rpsK</name>
    <name evidence="10" type="ORF">A3D99_00295</name>
</gene>
<evidence type="ECO:0000256" key="8">
    <source>
        <dbReference type="RuleBase" id="RU003629"/>
    </source>
</evidence>
<sequence length="136" mass="14570">MTPKPATKEKAGKTKKAKSRRKVKVGVIHIKSTFNNTLISVTDPTGAVLAWSSAGRAGFSGTRKSTPYAAMQAVANVLEQLKPVGMEEAHIIVKGIGSARDSAIRAFSTAGINITAIRDMTPIPHNGVRPPRRRRI</sequence>